<sequence>MNRVKIGRRQRPEAMAGDKACSTPRIRQRLKLHAIRAVISRRTHQHPDDRRVRFDRKAYRRRNSVEPWICWIESWRRVVTRFEQLAVNSLATTHLILIERYFRVQFSNGA</sequence>
<dbReference type="Proteomes" id="UP000580839">
    <property type="component" value="Unassembled WGS sequence"/>
</dbReference>
<protein>
    <submittedName>
        <fullName evidence="2">Transposase</fullName>
    </submittedName>
</protein>
<reference evidence="2 3" key="1">
    <citation type="submission" date="2020-04" db="EMBL/GenBank/DDBJ databases">
        <title>Metagenomic profiling of ammonia- and methane-oxidizing microorganisms in a Dutch drinking water treatment plant.</title>
        <authorList>
            <person name="Poghosyan L."/>
            <person name="Leucker S."/>
        </authorList>
    </citation>
    <scope>NUCLEOTIDE SEQUENCE [LARGE SCALE GENOMIC DNA]</scope>
    <source>
        <strain evidence="2">S-RSF-IL-03</strain>
    </source>
</reference>
<feature type="region of interest" description="Disordered" evidence="1">
    <location>
        <begin position="1"/>
        <end position="20"/>
    </location>
</feature>
<comment type="caution">
    <text evidence="2">The sequence shown here is derived from an EMBL/GenBank/DDBJ whole genome shotgun (WGS) entry which is preliminary data.</text>
</comment>
<proteinExistence type="predicted"/>
<gene>
    <name evidence="2" type="ORF">HOP12_00690</name>
</gene>
<dbReference type="AlphaFoldDB" id="A0A849SAH2"/>
<dbReference type="EMBL" id="JABFRW010000008">
    <property type="protein sequence ID" value="NOT32668.1"/>
    <property type="molecule type" value="Genomic_DNA"/>
</dbReference>
<organism evidence="2 3">
    <name type="scientific">Eiseniibacteriota bacterium</name>
    <dbReference type="NCBI Taxonomy" id="2212470"/>
    <lineage>
        <taxon>Bacteria</taxon>
        <taxon>Candidatus Eiseniibacteriota</taxon>
    </lineage>
</organism>
<evidence type="ECO:0000313" key="2">
    <source>
        <dbReference type="EMBL" id="NOT32668.1"/>
    </source>
</evidence>
<evidence type="ECO:0000313" key="3">
    <source>
        <dbReference type="Proteomes" id="UP000580839"/>
    </source>
</evidence>
<name>A0A849SAH2_UNCEI</name>
<accession>A0A849SAH2</accession>
<evidence type="ECO:0000256" key="1">
    <source>
        <dbReference type="SAM" id="MobiDB-lite"/>
    </source>
</evidence>